<evidence type="ECO:0000313" key="3">
    <source>
        <dbReference type="EMBL" id="CAF4555011.1"/>
    </source>
</evidence>
<feature type="non-terminal residue" evidence="3">
    <location>
        <position position="1"/>
    </location>
</feature>
<dbReference type="Proteomes" id="UP000663866">
    <property type="component" value="Unassembled WGS sequence"/>
</dbReference>
<feature type="compositionally biased region" description="Low complexity" evidence="1">
    <location>
        <begin position="107"/>
        <end position="121"/>
    </location>
</feature>
<evidence type="ECO:0000313" key="2">
    <source>
        <dbReference type="EMBL" id="CAF1954110.1"/>
    </source>
</evidence>
<gene>
    <name evidence="3" type="ORF">OVN521_LOCUS43396</name>
    <name evidence="2" type="ORF">WKI299_LOCUS2515</name>
</gene>
<evidence type="ECO:0000313" key="4">
    <source>
        <dbReference type="Proteomes" id="UP000663866"/>
    </source>
</evidence>
<comment type="caution">
    <text evidence="3">The sequence shown here is derived from an EMBL/GenBank/DDBJ whole genome shotgun (WGS) entry which is preliminary data.</text>
</comment>
<reference evidence="3" key="1">
    <citation type="submission" date="2021-02" db="EMBL/GenBank/DDBJ databases">
        <authorList>
            <person name="Nowell W R."/>
        </authorList>
    </citation>
    <scope>NUCLEOTIDE SEQUENCE</scope>
</reference>
<dbReference type="AlphaFoldDB" id="A0A820YX06"/>
<feature type="non-terminal residue" evidence="3">
    <location>
        <position position="164"/>
    </location>
</feature>
<accession>A0A820YX06</accession>
<protein>
    <submittedName>
        <fullName evidence="3">Uncharacterized protein</fullName>
    </submittedName>
</protein>
<name>A0A820YX06_9BILA</name>
<dbReference type="EMBL" id="CAJNRF010000292">
    <property type="protein sequence ID" value="CAF1954110.1"/>
    <property type="molecule type" value="Genomic_DNA"/>
</dbReference>
<feature type="region of interest" description="Disordered" evidence="1">
    <location>
        <begin position="66"/>
        <end position="164"/>
    </location>
</feature>
<proteinExistence type="predicted"/>
<dbReference type="EMBL" id="CAJOBG010061953">
    <property type="protein sequence ID" value="CAF4555011.1"/>
    <property type="molecule type" value="Genomic_DNA"/>
</dbReference>
<evidence type="ECO:0000256" key="1">
    <source>
        <dbReference type="SAM" id="MobiDB-lite"/>
    </source>
</evidence>
<sequence>AEISCAFYLGVLTKEKVSGAHKATTYFIKTIIDTNWDPSILAAFSNKLAKYNVSLKSYQASLLTSRSPIASDKDDETNMDASPKRQDILMSSPRPPLSSQASPLPMSTDTSPTTPIASSITVLGFDRAQRSFASPKQRHRKQTKPTDNLPAPDQITTQGVLQTK</sequence>
<dbReference type="Proteomes" id="UP000663856">
    <property type="component" value="Unassembled WGS sequence"/>
</dbReference>
<organism evidence="3 4">
    <name type="scientific">Rotaria magnacalcarata</name>
    <dbReference type="NCBI Taxonomy" id="392030"/>
    <lineage>
        <taxon>Eukaryota</taxon>
        <taxon>Metazoa</taxon>
        <taxon>Spiralia</taxon>
        <taxon>Gnathifera</taxon>
        <taxon>Rotifera</taxon>
        <taxon>Eurotatoria</taxon>
        <taxon>Bdelloidea</taxon>
        <taxon>Philodinida</taxon>
        <taxon>Philodinidae</taxon>
        <taxon>Rotaria</taxon>
    </lineage>
</organism>
<feature type="compositionally biased region" description="Polar residues" evidence="1">
    <location>
        <begin position="154"/>
        <end position="164"/>
    </location>
</feature>
<keyword evidence="4" id="KW-1185">Reference proteome</keyword>